<evidence type="ECO:0000313" key="2">
    <source>
        <dbReference type="Proteomes" id="UP001058074"/>
    </source>
</evidence>
<evidence type="ECO:0000313" key="1">
    <source>
        <dbReference type="EMBL" id="GKX67921.1"/>
    </source>
</evidence>
<keyword evidence="2" id="KW-1185">Reference proteome</keyword>
<sequence length="805" mass="92710">MKIIKIKYKAIVITVLSVIPLIGVTDIIFEHSYSGYVNNRKLEETKKSFDAVSDVITKEQNSVTRTVEDWAKWTDTYEFITNSDKKYIASNLQDDTLKNLDLQAMIFINKSGKIVYAKEDKEKKISKDIINSVHIENIKKNRVGLMVQNGNLYVVGISTVTPSDNQNISNGFLIIIKHLDISTFNILKRLVNVEADIEEASKFNISSYDKLVENIRYKQDKESIEAVKVLKNINGDDVIAVKLINFGDKKAVNEYFILFNIHFIILLIAIIAIDFIVLNKYSLKRLKKLNDFIEEIIVSKDITRTISLPGKDEYAMFAALTNRMLKELNLAYKGMREQNERFMMLMEATNDGVLDYSVKEDRVYISNELKQLIGFNSEKNYVSEREYVSRVHLECAERLREHYHNIINGNSEYFNAEYRMIDQLGNITWVLHRGKIVGKDENGKPLRIISTLVNITDRKKYEEETLFLSYSDKLTGLRNRSYMEKQFQALDSSPKSQYYIVMCDVNGLKVVNDTFGHKEGDHLLCTIANILTESCEQDDIISRLGGDEFIILIEDKDEEYVKNLQDKIKIKCDSLFGYKYKVSMAIGYASKTEEISETELVMGLADLRMYRNKLTEEESTRSATIESLLNTLHEKHSETEEHTVRIKELSIQLGEKLGLNQEKLDELKLLSLLHDIGKVGIPENILMKPGKLTVEEWAIMKTHTQIGYRIAKSSSDFSHIANEILAHHERYDGTGYPNGLKGEEIPLLSRIINVVDSFDVMTNKRAYKEAFNLEYAFKELNECSGTQFDPYIVKEFIDILQENIR</sequence>
<dbReference type="EMBL" id="BROD01000001">
    <property type="protein sequence ID" value="GKX67921.1"/>
    <property type="molecule type" value="Genomic_DNA"/>
</dbReference>
<name>A0ACB5RFP9_9CLOT</name>
<accession>A0ACB5RFP9</accession>
<organism evidence="1 2">
    <name type="scientific">Inconstantimicrobium mannanitabidum</name>
    <dbReference type="NCBI Taxonomy" id="1604901"/>
    <lineage>
        <taxon>Bacteria</taxon>
        <taxon>Bacillati</taxon>
        <taxon>Bacillota</taxon>
        <taxon>Clostridia</taxon>
        <taxon>Eubacteriales</taxon>
        <taxon>Clostridiaceae</taxon>
        <taxon>Inconstantimicrobium</taxon>
    </lineage>
</organism>
<dbReference type="Proteomes" id="UP001058074">
    <property type="component" value="Unassembled WGS sequence"/>
</dbReference>
<gene>
    <name evidence="1" type="ORF">rsdtw13_31790</name>
</gene>
<comment type="caution">
    <text evidence="1">The sequence shown here is derived from an EMBL/GenBank/DDBJ whole genome shotgun (WGS) entry which is preliminary data.</text>
</comment>
<proteinExistence type="predicted"/>
<reference evidence="1" key="1">
    <citation type="journal article" date="2025" name="Int. J. Syst. Evol. Microbiol.">
        <title>Inconstantimicrobium mannanitabidum sp. nov., a novel member of the family Clostridiaceae isolated from anoxic soil under the treatment of reductive soil disinfestation.</title>
        <authorList>
            <person name="Ueki A."/>
            <person name="Tonouchi A."/>
            <person name="Honma S."/>
            <person name="Kaku N."/>
            <person name="Ueki K."/>
        </authorList>
    </citation>
    <scope>NUCLEOTIDE SEQUENCE</scope>
    <source>
        <strain evidence="1">TW13</strain>
    </source>
</reference>
<protein>
    <submittedName>
        <fullName evidence="1">Diguanylate cyclase</fullName>
    </submittedName>
</protein>